<dbReference type="RefSeq" id="WP_045024423.1">
    <property type="nucleotide sequence ID" value="NZ_CP166108.1"/>
</dbReference>
<gene>
    <name evidence="1" type="ORF">RP75_27515</name>
</gene>
<keyword evidence="2" id="KW-1185">Reference proteome</keyword>
<keyword evidence="1" id="KW-0614">Plasmid</keyword>
<organism evidence="1 2">
    <name type="scientific">Agrobacterium arsenijevicii</name>
    <dbReference type="NCBI Taxonomy" id="1585697"/>
    <lineage>
        <taxon>Bacteria</taxon>
        <taxon>Pseudomonadati</taxon>
        <taxon>Pseudomonadota</taxon>
        <taxon>Alphaproteobacteria</taxon>
        <taxon>Hyphomicrobiales</taxon>
        <taxon>Rhizobiaceae</taxon>
        <taxon>Rhizobium/Agrobacterium group</taxon>
        <taxon>Agrobacterium</taxon>
    </lineage>
</organism>
<geneLocation type="plasmid" evidence="1">
    <name>pTi</name>
</geneLocation>
<dbReference type="EMBL" id="JWIT01000041">
    <property type="protein sequence ID" value="KJF70249.1"/>
    <property type="molecule type" value="Genomic_DNA"/>
</dbReference>
<reference evidence="1 2" key="1">
    <citation type="submission" date="2014-12" db="EMBL/GenBank/DDBJ databases">
        <authorList>
            <person name="Kuzmanovic N."/>
            <person name="Pulawska J."/>
            <person name="Obradovic A."/>
        </authorList>
    </citation>
    <scope>NUCLEOTIDE SEQUENCE [LARGE SCALE GENOMIC DNA]</scope>
    <source>
        <strain evidence="1 2">KFB 330</strain>
        <plasmid evidence="1">pTi</plasmid>
    </source>
</reference>
<accession>A0ABR5CZJ9</accession>
<evidence type="ECO:0000313" key="1">
    <source>
        <dbReference type="EMBL" id="KJF70249.1"/>
    </source>
</evidence>
<dbReference type="Proteomes" id="UP000032564">
    <property type="component" value="Unassembled WGS sequence"/>
</dbReference>
<name>A0ABR5CZJ9_9HYPH</name>
<evidence type="ECO:0000313" key="2">
    <source>
        <dbReference type="Proteomes" id="UP000032564"/>
    </source>
</evidence>
<proteinExistence type="predicted"/>
<comment type="caution">
    <text evidence="1">The sequence shown here is derived from an EMBL/GenBank/DDBJ whole genome shotgun (WGS) entry which is preliminary data.</text>
</comment>
<sequence length="103" mass="11523">MNEEIISSFLHLAEGHANAVSDVKALRESCLNDGQDDVAATLALAVAREEEMRAALIRWKPRSNVEAQSKLLYVAHYLISTRTTLDDQDMRAMMASIAHLRKK</sequence>
<protein>
    <submittedName>
        <fullName evidence="1">Uncharacterized protein</fullName>
    </submittedName>
</protein>